<organism evidence="3 4">
    <name type="scientific">Comamonas jiangduensis</name>
    <dbReference type="NCBI Taxonomy" id="1194168"/>
    <lineage>
        <taxon>Bacteria</taxon>
        <taxon>Pseudomonadati</taxon>
        <taxon>Pseudomonadota</taxon>
        <taxon>Betaproteobacteria</taxon>
        <taxon>Burkholderiales</taxon>
        <taxon>Comamonadaceae</taxon>
        <taxon>Comamonas</taxon>
    </lineage>
</organism>
<gene>
    <name evidence="3" type="ORF">ACBP88_04735</name>
</gene>
<reference evidence="3 4" key="1">
    <citation type="submission" date="2024-08" db="EMBL/GenBank/DDBJ databases">
        <authorList>
            <person name="Feng Z."/>
            <person name="Ronholm J."/>
        </authorList>
    </citation>
    <scope>NUCLEOTIDE SEQUENCE [LARGE SCALE GENOMIC DNA]</scope>
    <source>
        <strain evidence="3 4">4-AB0-8</strain>
    </source>
</reference>
<comment type="caution">
    <text evidence="3">The sequence shown here is derived from an EMBL/GenBank/DDBJ whole genome shotgun (WGS) entry which is preliminary data.</text>
</comment>
<evidence type="ECO:0000256" key="1">
    <source>
        <dbReference type="SAM" id="MobiDB-lite"/>
    </source>
</evidence>
<sequence length="191" mass="20728">MAIFQRTLTAAVAAAALTGVFTASAWAQAEPQLPATAVTATAGHPGHPAHRGQPADFAKFHAERNERLKTILQLQPQQEAAWEQYVKATTPAPRAERQAPRADLRTLTTPERLDLAQKMRAERTAKAEQRDKATRTFYRSLNPSQQKAFDALNVHALGKHHAGHGQRMGHPGHRHGPRHPAAPAAPKAPAA</sequence>
<feature type="signal peptide" evidence="2">
    <location>
        <begin position="1"/>
        <end position="29"/>
    </location>
</feature>
<dbReference type="EMBL" id="JBGJLR010000003">
    <property type="protein sequence ID" value="MEZ2738776.1"/>
    <property type="molecule type" value="Genomic_DNA"/>
</dbReference>
<dbReference type="Pfam" id="PF07813">
    <property type="entry name" value="LTXXQ"/>
    <property type="match status" value="1"/>
</dbReference>
<name>A0ABV4IC47_9BURK</name>
<keyword evidence="4" id="KW-1185">Reference proteome</keyword>
<accession>A0ABV4IC47</accession>
<feature type="compositionally biased region" description="Low complexity" evidence="1">
    <location>
        <begin position="179"/>
        <end position="191"/>
    </location>
</feature>
<feature type="chain" id="PRO_5045139783" evidence="2">
    <location>
        <begin position="30"/>
        <end position="191"/>
    </location>
</feature>
<evidence type="ECO:0000313" key="3">
    <source>
        <dbReference type="EMBL" id="MEZ2738776.1"/>
    </source>
</evidence>
<keyword evidence="2" id="KW-0732">Signal</keyword>
<protein>
    <submittedName>
        <fullName evidence="3">Spy/CpxP family protein refolding chaperone</fullName>
    </submittedName>
</protein>
<dbReference type="RefSeq" id="WP_370890855.1">
    <property type="nucleotide sequence ID" value="NZ_JBGJLR010000003.1"/>
</dbReference>
<evidence type="ECO:0000256" key="2">
    <source>
        <dbReference type="SAM" id="SignalP"/>
    </source>
</evidence>
<dbReference type="InterPro" id="IPR012899">
    <property type="entry name" value="LTXXQ"/>
</dbReference>
<evidence type="ECO:0000313" key="4">
    <source>
        <dbReference type="Proteomes" id="UP001567350"/>
    </source>
</evidence>
<dbReference type="Proteomes" id="UP001567350">
    <property type="component" value="Unassembled WGS sequence"/>
</dbReference>
<proteinExistence type="predicted"/>
<feature type="region of interest" description="Disordered" evidence="1">
    <location>
        <begin position="159"/>
        <end position="191"/>
    </location>
</feature>